<proteinExistence type="predicted"/>
<dbReference type="EMBL" id="FOSP01000013">
    <property type="protein sequence ID" value="SFK72162.1"/>
    <property type="molecule type" value="Genomic_DNA"/>
</dbReference>
<dbReference type="RefSeq" id="WP_244531858.1">
    <property type="nucleotide sequence ID" value="NZ_FOSP01000013.1"/>
</dbReference>
<dbReference type="InterPro" id="IPR029044">
    <property type="entry name" value="Nucleotide-diphossugar_trans"/>
</dbReference>
<sequence>MDATLVLVHKKPELGVGKQRLATRFGTELTLQIAQALLACAFEDAAEWPGPVVLAPASQNDERWAWACAKRFSSQCKVVPQISGNLGQRLNVLDDTLRHKKNKRTQLIYIGSDSPGLRPEDYAAVKAGLHENNAVLIPATDGGVVLMANRSRWPGLSKLPWSTDRLGIALSQLCQVEMGSVKKLQKGYDVDEPEDFFRLIDTLKNDDRPARRALCAFASDVALMLKISHNNKHA</sequence>
<evidence type="ECO:0000313" key="1">
    <source>
        <dbReference type="EMBL" id="SFK72162.1"/>
    </source>
</evidence>
<gene>
    <name evidence="1" type="ORF">SAMN05216302_101363</name>
</gene>
<dbReference type="Proteomes" id="UP000199533">
    <property type="component" value="Unassembled WGS sequence"/>
</dbReference>
<dbReference type="PANTHER" id="PTHR36529">
    <property type="entry name" value="SLL1095 PROTEIN"/>
    <property type="match status" value="1"/>
</dbReference>
<dbReference type="Pfam" id="PF09837">
    <property type="entry name" value="DUF2064"/>
    <property type="match status" value="1"/>
</dbReference>
<keyword evidence="2" id="KW-1185">Reference proteome</keyword>
<dbReference type="InterPro" id="IPR018641">
    <property type="entry name" value="Trfase_1_rSAM/seldom-assoc"/>
</dbReference>
<reference evidence="2" key="1">
    <citation type="submission" date="2016-10" db="EMBL/GenBank/DDBJ databases">
        <authorList>
            <person name="Varghese N."/>
            <person name="Submissions S."/>
        </authorList>
    </citation>
    <scope>NUCLEOTIDE SEQUENCE [LARGE SCALE GENOMIC DNA]</scope>
    <source>
        <strain evidence="2">Nm69</strain>
    </source>
</reference>
<accession>A0A1I4BTT1</accession>
<name>A0A1I4BTT1_9PROT</name>
<evidence type="ECO:0008006" key="3">
    <source>
        <dbReference type="Google" id="ProtNLM"/>
    </source>
</evidence>
<dbReference type="STRING" id="52441.SAMN05216302_101363"/>
<evidence type="ECO:0000313" key="2">
    <source>
        <dbReference type="Proteomes" id="UP000199533"/>
    </source>
</evidence>
<dbReference type="PANTHER" id="PTHR36529:SF1">
    <property type="entry name" value="GLYCOSYLTRANSFERASE"/>
    <property type="match status" value="1"/>
</dbReference>
<dbReference type="AlphaFoldDB" id="A0A1I4BTT1"/>
<organism evidence="1 2">
    <name type="scientific">Nitrosomonas aestuarii</name>
    <dbReference type="NCBI Taxonomy" id="52441"/>
    <lineage>
        <taxon>Bacteria</taxon>
        <taxon>Pseudomonadati</taxon>
        <taxon>Pseudomonadota</taxon>
        <taxon>Betaproteobacteria</taxon>
        <taxon>Nitrosomonadales</taxon>
        <taxon>Nitrosomonadaceae</taxon>
        <taxon>Nitrosomonas</taxon>
    </lineage>
</organism>
<protein>
    <recommendedName>
        <fullName evidence="3">DUF2064 domain-containing protein</fullName>
    </recommendedName>
</protein>
<dbReference type="SUPFAM" id="SSF53448">
    <property type="entry name" value="Nucleotide-diphospho-sugar transferases"/>
    <property type="match status" value="1"/>
</dbReference>
<dbReference type="Gene3D" id="3.90.550.10">
    <property type="entry name" value="Spore Coat Polysaccharide Biosynthesis Protein SpsA, Chain A"/>
    <property type="match status" value="1"/>
</dbReference>